<accession>A0ABS7RGN4</accession>
<evidence type="ECO:0000313" key="1">
    <source>
        <dbReference type="EMBL" id="MBY8918803.1"/>
    </source>
</evidence>
<sequence length="90" mass="10202">MNAFDARARHNGYIWIGEFRAGEHGAYKPVMENGEIKPFRNAREAREGAHAALIAYMNGNYTSERAKAEHRWEAGKLFRAGKRPVEVVKA</sequence>
<protein>
    <submittedName>
        <fullName evidence="1">Uncharacterized protein</fullName>
    </submittedName>
</protein>
<reference evidence="1 2" key="1">
    <citation type="submission" date="2021-06" db="EMBL/GenBank/DDBJ databases">
        <title>Nitratireductor porphyridii sp. nov., isolated from a small marine red alga, Porphyridium purpureum in South Korea.</title>
        <authorList>
            <person name="Kim K.H."/>
            <person name="Kristyanto S."/>
            <person name="Jeon C.O."/>
        </authorList>
    </citation>
    <scope>NUCLEOTIDE SEQUENCE [LARGE SCALE GENOMIC DNA]</scope>
    <source>
        <strain evidence="1 2">R6</strain>
    </source>
</reference>
<evidence type="ECO:0000313" key="2">
    <source>
        <dbReference type="Proteomes" id="UP000777661"/>
    </source>
</evidence>
<dbReference type="RefSeq" id="WP_223004324.1">
    <property type="nucleotide sequence ID" value="NZ_JAHSQO010000007.1"/>
</dbReference>
<dbReference type="EMBL" id="JAHSQO010000007">
    <property type="protein sequence ID" value="MBY8918803.1"/>
    <property type="molecule type" value="Genomic_DNA"/>
</dbReference>
<gene>
    <name evidence="1" type="ORF">KVG22_19530</name>
</gene>
<keyword evidence="2" id="KW-1185">Reference proteome</keyword>
<organism evidence="1 2">
    <name type="scientific">Nitratireductor rhodophyticola</name>
    <dbReference type="NCBI Taxonomy" id="2854036"/>
    <lineage>
        <taxon>Bacteria</taxon>
        <taxon>Pseudomonadati</taxon>
        <taxon>Pseudomonadota</taxon>
        <taxon>Alphaproteobacteria</taxon>
        <taxon>Hyphomicrobiales</taxon>
        <taxon>Phyllobacteriaceae</taxon>
        <taxon>Nitratireductor</taxon>
    </lineage>
</organism>
<dbReference type="Proteomes" id="UP000777661">
    <property type="component" value="Unassembled WGS sequence"/>
</dbReference>
<name>A0ABS7RGN4_9HYPH</name>
<proteinExistence type="predicted"/>
<comment type="caution">
    <text evidence="1">The sequence shown here is derived from an EMBL/GenBank/DDBJ whole genome shotgun (WGS) entry which is preliminary data.</text>
</comment>